<dbReference type="EMBL" id="KL596627">
    <property type="protein sequence ID" value="KER33154.1"/>
    <property type="molecule type" value="Genomic_DNA"/>
</dbReference>
<dbReference type="Proteomes" id="UP000054324">
    <property type="component" value="Unassembled WGS sequence"/>
</dbReference>
<evidence type="ECO:0000313" key="2">
    <source>
        <dbReference type="Proteomes" id="UP000054324"/>
    </source>
</evidence>
<dbReference type="CTD" id="20315046"/>
<proteinExistence type="predicted"/>
<name>A0A075AJC7_OPIVI</name>
<dbReference type="KEGG" id="ovi:T265_00858"/>
<evidence type="ECO:0000313" key="1">
    <source>
        <dbReference type="EMBL" id="KER33154.1"/>
    </source>
</evidence>
<dbReference type="GeneID" id="20315046"/>
<accession>A0A075AJC7</accession>
<dbReference type="AlphaFoldDB" id="A0A075AJC7"/>
<sequence>MPYNARALEPPVQAETADVKSIRRYHECLRVQSVDLDLAFKRLECSRLELPDSLKNANFAADVGWDKELCEADGLLTCRVHNPTSATYEVSVTNIPVGPRDSRSSAYDKDASPHNEVIIIRRQYHRQKLDLKEQCA</sequence>
<organism evidence="1 2">
    <name type="scientific">Opisthorchis viverrini</name>
    <name type="common">Southeast Asian liver fluke</name>
    <dbReference type="NCBI Taxonomy" id="6198"/>
    <lineage>
        <taxon>Eukaryota</taxon>
        <taxon>Metazoa</taxon>
        <taxon>Spiralia</taxon>
        <taxon>Lophotrochozoa</taxon>
        <taxon>Platyhelminthes</taxon>
        <taxon>Trematoda</taxon>
        <taxon>Digenea</taxon>
        <taxon>Opisthorchiida</taxon>
        <taxon>Opisthorchiata</taxon>
        <taxon>Opisthorchiidae</taxon>
        <taxon>Opisthorchis</taxon>
    </lineage>
</organism>
<keyword evidence="2" id="KW-1185">Reference proteome</keyword>
<reference evidence="1 2" key="1">
    <citation type="submission" date="2013-11" db="EMBL/GenBank/DDBJ databases">
        <title>Opisthorchis viverrini - life in the bile duct.</title>
        <authorList>
            <person name="Young N.D."/>
            <person name="Nagarajan N."/>
            <person name="Lin S.J."/>
            <person name="Korhonen P.K."/>
            <person name="Jex A.R."/>
            <person name="Hall R.S."/>
            <person name="Safavi-Hemami H."/>
            <person name="Kaewkong W."/>
            <person name="Bertrand D."/>
            <person name="Gao S."/>
            <person name="Seet Q."/>
            <person name="Wongkham S."/>
            <person name="Teh B.T."/>
            <person name="Wongkham C."/>
            <person name="Intapan P.M."/>
            <person name="Maleewong W."/>
            <person name="Yang X."/>
            <person name="Hu M."/>
            <person name="Wang Z."/>
            <person name="Hofmann A."/>
            <person name="Sternberg P.W."/>
            <person name="Tan P."/>
            <person name="Wang J."/>
            <person name="Gasser R.B."/>
        </authorList>
    </citation>
    <scope>NUCLEOTIDE SEQUENCE [LARGE SCALE GENOMIC DNA]</scope>
</reference>
<gene>
    <name evidence="1" type="ORF">T265_00858</name>
</gene>
<dbReference type="RefSeq" id="XP_009163017.1">
    <property type="nucleotide sequence ID" value="XM_009164753.1"/>
</dbReference>
<protein>
    <submittedName>
        <fullName evidence="1">Uncharacterized protein</fullName>
    </submittedName>
</protein>